<protein>
    <submittedName>
        <fullName evidence="2">Uncharacterized protein</fullName>
    </submittedName>
</protein>
<sequence>MDECSRSLAYPNPNWTRRFVGNCGDLRVMVGGGVGKENKDPKLAPMFHSTKSDIVVGKSGSGDGGSYSNKTRIKSKIKG</sequence>
<feature type="region of interest" description="Disordered" evidence="1">
    <location>
        <begin position="54"/>
        <end position="79"/>
    </location>
</feature>
<organism evidence="2 3">
    <name type="scientific">Taxus chinensis</name>
    <name type="common">Chinese yew</name>
    <name type="synonym">Taxus wallichiana var. chinensis</name>
    <dbReference type="NCBI Taxonomy" id="29808"/>
    <lineage>
        <taxon>Eukaryota</taxon>
        <taxon>Viridiplantae</taxon>
        <taxon>Streptophyta</taxon>
        <taxon>Embryophyta</taxon>
        <taxon>Tracheophyta</taxon>
        <taxon>Spermatophyta</taxon>
        <taxon>Pinopsida</taxon>
        <taxon>Pinidae</taxon>
        <taxon>Conifers II</taxon>
        <taxon>Cupressales</taxon>
        <taxon>Taxaceae</taxon>
        <taxon>Taxus</taxon>
    </lineage>
</organism>
<keyword evidence="3" id="KW-1185">Reference proteome</keyword>
<dbReference type="AlphaFoldDB" id="A0AA38FYQ7"/>
<reference evidence="2 3" key="1">
    <citation type="journal article" date="2021" name="Nat. Plants">
        <title>The Taxus genome provides insights into paclitaxel biosynthesis.</title>
        <authorList>
            <person name="Xiong X."/>
            <person name="Gou J."/>
            <person name="Liao Q."/>
            <person name="Li Y."/>
            <person name="Zhou Q."/>
            <person name="Bi G."/>
            <person name="Li C."/>
            <person name="Du R."/>
            <person name="Wang X."/>
            <person name="Sun T."/>
            <person name="Guo L."/>
            <person name="Liang H."/>
            <person name="Lu P."/>
            <person name="Wu Y."/>
            <person name="Zhang Z."/>
            <person name="Ro D.K."/>
            <person name="Shang Y."/>
            <person name="Huang S."/>
            <person name="Yan J."/>
        </authorList>
    </citation>
    <scope>NUCLEOTIDE SEQUENCE [LARGE SCALE GENOMIC DNA]</scope>
    <source>
        <strain evidence="2">Ta-2019</strain>
    </source>
</reference>
<comment type="caution">
    <text evidence="2">The sequence shown here is derived from an EMBL/GenBank/DDBJ whole genome shotgun (WGS) entry which is preliminary data.</text>
</comment>
<feature type="non-terminal residue" evidence="2">
    <location>
        <position position="1"/>
    </location>
</feature>
<gene>
    <name evidence="2" type="ORF">KI387_028132</name>
</gene>
<dbReference type="EMBL" id="JAHRHJ020000006">
    <property type="protein sequence ID" value="KAH9313097.1"/>
    <property type="molecule type" value="Genomic_DNA"/>
</dbReference>
<accession>A0AA38FYQ7</accession>
<proteinExistence type="predicted"/>
<name>A0AA38FYQ7_TAXCH</name>
<feature type="non-terminal residue" evidence="2">
    <location>
        <position position="79"/>
    </location>
</feature>
<evidence type="ECO:0000313" key="2">
    <source>
        <dbReference type="EMBL" id="KAH9313097.1"/>
    </source>
</evidence>
<evidence type="ECO:0000256" key="1">
    <source>
        <dbReference type="SAM" id="MobiDB-lite"/>
    </source>
</evidence>
<dbReference type="Proteomes" id="UP000824469">
    <property type="component" value="Unassembled WGS sequence"/>
</dbReference>
<evidence type="ECO:0000313" key="3">
    <source>
        <dbReference type="Proteomes" id="UP000824469"/>
    </source>
</evidence>